<dbReference type="FunFam" id="3.50.30.50:FF:000001">
    <property type="entry name" value="Kynurenine formamidase"/>
    <property type="match status" value="1"/>
</dbReference>
<feature type="binding site" evidence="9">
    <location>
        <position position="18"/>
    </location>
    <ligand>
        <name>substrate</name>
    </ligand>
</feature>
<comment type="subunit">
    <text evidence="2 9">Homodimer.</text>
</comment>
<dbReference type="NCBIfam" id="TIGR03035">
    <property type="entry name" value="trp_arylform"/>
    <property type="match status" value="1"/>
</dbReference>
<comment type="pathway">
    <text evidence="8 9">Amino-acid degradation; L-tryptophan degradation via kynurenine pathway; L-kynurenine from L-tryptophan: step 2/2.</text>
</comment>
<evidence type="ECO:0000313" key="11">
    <source>
        <dbReference type="Proteomes" id="UP000663903"/>
    </source>
</evidence>
<protein>
    <recommendedName>
        <fullName evidence="9">Kynurenine formamidase</fullName>
        <shortName evidence="9">KFA</shortName>
        <shortName evidence="9">KFase</shortName>
        <ecNumber evidence="9">3.5.1.9</ecNumber>
    </recommendedName>
    <alternativeName>
        <fullName evidence="9">Arylformamidase</fullName>
    </alternativeName>
    <alternativeName>
        <fullName evidence="9">N-formylkynurenine formamidase</fullName>
        <shortName evidence="9">FKF</shortName>
    </alternativeName>
</protein>
<comment type="similarity">
    <text evidence="9">Belongs to the Cyclase 1 superfamily. KynB family.</text>
</comment>
<keyword evidence="5 9" id="KW-0862">Zinc</keyword>
<dbReference type="SUPFAM" id="SSF102198">
    <property type="entry name" value="Putative cyclase"/>
    <property type="match status" value="1"/>
</dbReference>
<dbReference type="GO" id="GO:0004328">
    <property type="term" value="F:formamidase activity"/>
    <property type="evidence" value="ECO:0007669"/>
    <property type="project" value="InterPro"/>
</dbReference>
<evidence type="ECO:0000256" key="7">
    <source>
        <dbReference type="ARBA" id="ARBA00048496"/>
    </source>
</evidence>
<organism evidence="10 11">
    <name type="scientific">Ottowia testudinis</name>
    <dbReference type="NCBI Taxonomy" id="2816950"/>
    <lineage>
        <taxon>Bacteria</taxon>
        <taxon>Pseudomonadati</taxon>
        <taxon>Pseudomonadota</taxon>
        <taxon>Betaproteobacteria</taxon>
        <taxon>Burkholderiales</taxon>
        <taxon>Comamonadaceae</taxon>
        <taxon>Ottowia</taxon>
    </lineage>
</organism>
<dbReference type="Gene3D" id="3.50.30.50">
    <property type="entry name" value="Putative cyclase"/>
    <property type="match status" value="1"/>
</dbReference>
<dbReference type="AlphaFoldDB" id="A0A975CL18"/>
<evidence type="ECO:0000313" key="10">
    <source>
        <dbReference type="EMBL" id="QTD47036.1"/>
    </source>
</evidence>
<dbReference type="Proteomes" id="UP000663903">
    <property type="component" value="Chromosome"/>
</dbReference>
<dbReference type="KEGG" id="otd:J1M35_09310"/>
<feature type="binding site" evidence="9">
    <location>
        <position position="172"/>
    </location>
    <ligand>
        <name>Zn(2+)</name>
        <dbReference type="ChEBI" id="CHEBI:29105"/>
        <label>2</label>
    </ligand>
</feature>
<dbReference type="Pfam" id="PF04199">
    <property type="entry name" value="Cyclase"/>
    <property type="match status" value="1"/>
</dbReference>
<name>A0A975CL18_9BURK</name>
<comment type="cofactor">
    <cofactor evidence="9">
        <name>Zn(2+)</name>
        <dbReference type="ChEBI" id="CHEBI:29105"/>
    </cofactor>
    <text evidence="9">Binds 2 zinc ions per subunit.</text>
</comment>
<feature type="binding site" evidence="9">
    <location>
        <position position="54"/>
    </location>
    <ligand>
        <name>Zn(2+)</name>
        <dbReference type="ChEBI" id="CHEBI:29105"/>
        <label>1</label>
    </ligand>
</feature>
<dbReference type="GO" id="GO:0004061">
    <property type="term" value="F:arylformamidase activity"/>
    <property type="evidence" value="ECO:0007669"/>
    <property type="project" value="UniProtKB-UniRule"/>
</dbReference>
<gene>
    <name evidence="9 10" type="primary">kynB</name>
    <name evidence="10" type="ORF">J1M35_09310</name>
</gene>
<dbReference type="RefSeq" id="WP_208010932.1">
    <property type="nucleotide sequence ID" value="NZ_CP071796.1"/>
</dbReference>
<dbReference type="InterPro" id="IPR037175">
    <property type="entry name" value="KFase_sf"/>
</dbReference>
<sequence>MKPLWDISPPVHAGSPVFPGDTAYTQQWSAQIGPDCPVNVGALTLSPHVGAHADAPLHYDPAGAAIGAVDLAPYLGPCRVIHAVGVRPLILWEHLAHATQALPPRVLVRTYARMPVDAWDAQLAAFAPETVERLADAGVRLIGIDTASIDPADSKTLDSHQVIRRRDLRVLENLVLDDVPEGDYELIALPLKLVTADASPVRAVLRALPFAGEV</sequence>
<evidence type="ECO:0000256" key="9">
    <source>
        <dbReference type="HAMAP-Rule" id="MF_01969"/>
    </source>
</evidence>
<accession>A0A975CL18</accession>
<dbReference type="GO" id="GO:0008270">
    <property type="term" value="F:zinc ion binding"/>
    <property type="evidence" value="ECO:0007669"/>
    <property type="project" value="UniProtKB-UniRule"/>
</dbReference>
<keyword evidence="4 9" id="KW-0378">Hydrolase</keyword>
<keyword evidence="6 9" id="KW-0823">Tryptophan catabolism</keyword>
<dbReference type="GO" id="GO:0019441">
    <property type="term" value="P:L-tryptophan catabolic process to kynurenine"/>
    <property type="evidence" value="ECO:0007669"/>
    <property type="project" value="UniProtKB-UniRule"/>
</dbReference>
<reference evidence="10" key="1">
    <citation type="submission" date="2021-03" db="EMBL/GenBank/DDBJ databases">
        <title>Ottowia sp. 27C isolated from the cloaca of a Giant Asian pond turtle (Heosemys grandis).</title>
        <authorList>
            <person name="Spergser J."/>
            <person name="Busse H.-J."/>
        </authorList>
    </citation>
    <scope>NUCLEOTIDE SEQUENCE</scope>
    <source>
        <strain evidence="10">27C</strain>
    </source>
</reference>
<feature type="binding site" evidence="9">
    <location>
        <position position="48"/>
    </location>
    <ligand>
        <name>Zn(2+)</name>
        <dbReference type="ChEBI" id="CHEBI:29105"/>
        <label>1</label>
    </ligand>
</feature>
<dbReference type="PANTHER" id="PTHR31118:SF32">
    <property type="entry name" value="KYNURENINE FORMAMIDASE"/>
    <property type="match status" value="1"/>
</dbReference>
<dbReference type="EMBL" id="CP071796">
    <property type="protein sequence ID" value="QTD47036.1"/>
    <property type="molecule type" value="Genomic_DNA"/>
</dbReference>
<feature type="active site" description="Proton donor/acceptor" evidence="9">
    <location>
        <position position="58"/>
    </location>
</feature>
<evidence type="ECO:0000256" key="1">
    <source>
        <dbReference type="ARBA" id="ARBA00002204"/>
    </source>
</evidence>
<evidence type="ECO:0000256" key="2">
    <source>
        <dbReference type="ARBA" id="ARBA00011738"/>
    </source>
</evidence>
<evidence type="ECO:0000256" key="4">
    <source>
        <dbReference type="ARBA" id="ARBA00022801"/>
    </source>
</evidence>
<comment type="catalytic activity">
    <reaction evidence="7 9">
        <text>N-formyl-L-kynurenine + H2O = L-kynurenine + formate + H(+)</text>
        <dbReference type="Rhea" id="RHEA:13009"/>
        <dbReference type="ChEBI" id="CHEBI:15377"/>
        <dbReference type="ChEBI" id="CHEBI:15378"/>
        <dbReference type="ChEBI" id="CHEBI:15740"/>
        <dbReference type="ChEBI" id="CHEBI:57959"/>
        <dbReference type="ChEBI" id="CHEBI:58629"/>
        <dbReference type="EC" id="3.5.1.9"/>
    </reaction>
</comment>
<dbReference type="InterPro" id="IPR007325">
    <property type="entry name" value="KFase/CYL"/>
</dbReference>
<proteinExistence type="inferred from homology"/>
<comment type="function">
    <text evidence="1 9">Catalyzes the hydrolysis of N-formyl-L-kynurenine to L-kynurenine, the second step in the kynurenine pathway of tryptophan degradation.</text>
</comment>
<evidence type="ECO:0000256" key="8">
    <source>
        <dbReference type="ARBA" id="ARBA00060547"/>
    </source>
</evidence>
<feature type="binding site" evidence="9">
    <location>
        <position position="160"/>
    </location>
    <ligand>
        <name>Zn(2+)</name>
        <dbReference type="ChEBI" id="CHEBI:29105"/>
        <label>2</label>
    </ligand>
</feature>
<feature type="binding site" evidence="9">
    <location>
        <position position="52"/>
    </location>
    <ligand>
        <name>Zn(2+)</name>
        <dbReference type="ChEBI" id="CHEBI:29105"/>
        <label>1</label>
    </ligand>
</feature>
<evidence type="ECO:0000256" key="5">
    <source>
        <dbReference type="ARBA" id="ARBA00022833"/>
    </source>
</evidence>
<dbReference type="PANTHER" id="PTHR31118">
    <property type="entry name" value="CYCLASE-LIKE PROTEIN 2"/>
    <property type="match status" value="1"/>
</dbReference>
<keyword evidence="3 9" id="KW-0479">Metal-binding</keyword>
<evidence type="ECO:0000256" key="3">
    <source>
        <dbReference type="ARBA" id="ARBA00022723"/>
    </source>
</evidence>
<keyword evidence="11" id="KW-1185">Reference proteome</keyword>
<dbReference type="HAMAP" id="MF_01969">
    <property type="entry name" value="KynB"/>
    <property type="match status" value="1"/>
</dbReference>
<dbReference type="EC" id="3.5.1.9" evidence="9"/>
<dbReference type="InterPro" id="IPR017484">
    <property type="entry name" value="Kynurenine_formamidase_bac"/>
</dbReference>
<feature type="binding site" evidence="9">
    <location>
        <position position="172"/>
    </location>
    <ligand>
        <name>Zn(2+)</name>
        <dbReference type="ChEBI" id="CHEBI:29105"/>
        <label>1</label>
    </ligand>
</feature>
<feature type="binding site" evidence="9">
    <location>
        <position position="54"/>
    </location>
    <ligand>
        <name>Zn(2+)</name>
        <dbReference type="ChEBI" id="CHEBI:29105"/>
        <label>2</label>
    </ligand>
</feature>
<evidence type="ECO:0000256" key="6">
    <source>
        <dbReference type="ARBA" id="ARBA00023079"/>
    </source>
</evidence>